<feature type="region of interest" description="Disordered" evidence="1">
    <location>
        <begin position="87"/>
        <end position="108"/>
    </location>
</feature>
<organism evidence="2 3">
    <name type="scientific">Steinernema carpocapsae</name>
    <name type="common">Entomopathogenic nematode</name>
    <dbReference type="NCBI Taxonomy" id="34508"/>
    <lineage>
        <taxon>Eukaryota</taxon>
        <taxon>Metazoa</taxon>
        <taxon>Ecdysozoa</taxon>
        <taxon>Nematoda</taxon>
        <taxon>Chromadorea</taxon>
        <taxon>Rhabditida</taxon>
        <taxon>Tylenchina</taxon>
        <taxon>Panagrolaimomorpha</taxon>
        <taxon>Strongyloidoidea</taxon>
        <taxon>Steinernematidae</taxon>
        <taxon>Steinernema</taxon>
    </lineage>
</organism>
<evidence type="ECO:0000256" key="1">
    <source>
        <dbReference type="SAM" id="MobiDB-lite"/>
    </source>
</evidence>
<feature type="region of interest" description="Disordered" evidence="1">
    <location>
        <begin position="153"/>
        <end position="175"/>
    </location>
</feature>
<accession>A0A4U5NXV2</accession>
<reference evidence="2 3" key="2">
    <citation type="journal article" date="2019" name="G3 (Bethesda)">
        <title>Hybrid Assembly of the Genome of the Entomopathogenic Nematode Steinernema carpocapsae Identifies the X-Chromosome.</title>
        <authorList>
            <person name="Serra L."/>
            <person name="Macchietto M."/>
            <person name="Macias-Munoz A."/>
            <person name="McGill C.J."/>
            <person name="Rodriguez I.M."/>
            <person name="Rodriguez B."/>
            <person name="Murad R."/>
            <person name="Mortazavi A."/>
        </authorList>
    </citation>
    <scope>NUCLEOTIDE SEQUENCE [LARGE SCALE GENOMIC DNA]</scope>
    <source>
        <strain evidence="2 3">ALL</strain>
    </source>
</reference>
<protein>
    <submittedName>
        <fullName evidence="2">Uncharacterized protein</fullName>
    </submittedName>
</protein>
<evidence type="ECO:0000313" key="2">
    <source>
        <dbReference type="EMBL" id="TKR88376.1"/>
    </source>
</evidence>
<sequence length="443" mass="49404">MPQSFPVLCTPAIGGYAASSHHRRLRRFTAPQKRLAPGPSDLVPTITKQKSLCAPPRWLRHLTLASKLYVASHSYDRRLRRLFPPSAASPLRSSARETRPSGPSDLVPTITKQKSLCAPPRWLRHLAFANTSQLCAALHSYDRRLRRLFPPSAASPLRSSARETRPSGPSDLVPTITKQKSLCAPPRWLRHLAFANTSQLYVASHSYDRRLRRLFPPSAASPLRSSARETRPSGPSDLVPTITKQKSLCAPPRWLRHLAFANTSQLCAALHSYDRRLRRLFPPSAASPLRSSARETRPSGPSDLVPTITKQKSLCAPRWLRHLAFANTSQLCAALHSYDRRLRRLFPPSAASPLRSSARKARPSGPSDLVPTITKQKSLCAPRWLRHLTLASKLYVASHSYDRRLRRLFPPSAASPLRSSARETRPSGPSDLVNFCFSVKRSV</sequence>
<gene>
    <name evidence="2" type="ORF">L596_012631</name>
</gene>
<keyword evidence="3" id="KW-1185">Reference proteome</keyword>
<proteinExistence type="predicted"/>
<feature type="region of interest" description="Disordered" evidence="1">
    <location>
        <begin position="351"/>
        <end position="370"/>
    </location>
</feature>
<name>A0A4U5NXV2_STECR</name>
<dbReference type="Proteomes" id="UP000298663">
    <property type="component" value="Unassembled WGS sequence"/>
</dbReference>
<comment type="caution">
    <text evidence="2">The sequence shown here is derived from an EMBL/GenBank/DDBJ whole genome shotgun (WGS) entry which is preliminary data.</text>
</comment>
<dbReference type="AlphaFoldDB" id="A0A4U5NXV2"/>
<feature type="region of interest" description="Disordered" evidence="1">
    <location>
        <begin position="219"/>
        <end position="240"/>
    </location>
</feature>
<reference evidence="2 3" key="1">
    <citation type="journal article" date="2015" name="Genome Biol.">
        <title>Comparative genomics of Steinernema reveals deeply conserved gene regulatory networks.</title>
        <authorList>
            <person name="Dillman A.R."/>
            <person name="Macchietto M."/>
            <person name="Porter C.F."/>
            <person name="Rogers A."/>
            <person name="Williams B."/>
            <person name="Antoshechkin I."/>
            <person name="Lee M.M."/>
            <person name="Goodwin Z."/>
            <person name="Lu X."/>
            <person name="Lewis E.E."/>
            <person name="Goodrich-Blair H."/>
            <person name="Stock S.P."/>
            <person name="Adams B.J."/>
            <person name="Sternberg P.W."/>
            <person name="Mortazavi A."/>
        </authorList>
    </citation>
    <scope>NUCLEOTIDE SEQUENCE [LARGE SCALE GENOMIC DNA]</scope>
    <source>
        <strain evidence="2 3">ALL</strain>
    </source>
</reference>
<feature type="region of interest" description="Disordered" evidence="1">
    <location>
        <begin position="285"/>
        <end position="305"/>
    </location>
</feature>
<evidence type="ECO:0000313" key="3">
    <source>
        <dbReference type="Proteomes" id="UP000298663"/>
    </source>
</evidence>
<dbReference type="EMBL" id="AZBU02000003">
    <property type="protein sequence ID" value="TKR88376.1"/>
    <property type="molecule type" value="Genomic_DNA"/>
</dbReference>